<evidence type="ECO:0000313" key="2">
    <source>
        <dbReference type="EMBL" id="AIY40556.1"/>
    </source>
</evidence>
<dbReference type="Pfam" id="PF18426">
    <property type="entry name" value="Tli4_C"/>
    <property type="match status" value="1"/>
</dbReference>
<dbReference type="STRING" id="279058.LT85_1398"/>
<accession>A0A0A1F7P6</accession>
<dbReference type="OrthoDB" id="8722129at2"/>
<dbReference type="HOGENOM" id="CLU_729047_0_0_4"/>
<evidence type="ECO:0000259" key="1">
    <source>
        <dbReference type="Pfam" id="PF18426"/>
    </source>
</evidence>
<sequence length="367" mass="41641">MMNFTMFAQVVGTSILGISLSVCVAKEMPTNWKSECVGRLQLDLPTEADIAAYSAKRLNEEINIETEQQFHFEDGQSADWSALWYGGKIYVSHPLNQEQYVVLTDSIKKYINIPPNFAKKEKRKDGSSRQFDILPTDPLAGYAWRVNSSYRAFLKTNNHVLWWKESGDGPTDEESERHTLATILHGLSYRAPYSVPHVMGVCLPFEFIQDDGDNQRYRSIGMTYRLKAHPDVTIMLKDASARKYDSEKLEKIAQPDYVIDDFWTQYRGPDTSIRSVWDFPIKRSVTLAGQKGLASFVKITRDGNIDYGYFATVRGDPKAKADTPDLRLYVIQEGSKAKAKGIEPIGKEEFLKIAETIAASVQRRPTQ</sequence>
<dbReference type="InterPro" id="IPR041290">
    <property type="entry name" value="Tli4_C"/>
</dbReference>
<dbReference type="EMBL" id="CP009962">
    <property type="protein sequence ID" value="AIY40556.1"/>
    <property type="molecule type" value="Genomic_DNA"/>
</dbReference>
<dbReference type="KEGG" id="care:LT85_1398"/>
<dbReference type="RefSeq" id="WP_052134793.1">
    <property type="nucleotide sequence ID" value="NZ_CP009962.1"/>
</dbReference>
<proteinExistence type="predicted"/>
<dbReference type="Proteomes" id="UP000030302">
    <property type="component" value="Chromosome"/>
</dbReference>
<protein>
    <recommendedName>
        <fullName evidence="1">Tle cognate immunity protein 4 C-terminal domain-containing protein</fullName>
    </recommendedName>
</protein>
<feature type="domain" description="Tle cognate immunity protein 4 C-terminal" evidence="1">
    <location>
        <begin position="195"/>
        <end position="366"/>
    </location>
</feature>
<name>A0A0A1F7P6_9BURK</name>
<organism evidence="2 3">
    <name type="scientific">Collimonas arenae</name>
    <dbReference type="NCBI Taxonomy" id="279058"/>
    <lineage>
        <taxon>Bacteria</taxon>
        <taxon>Pseudomonadati</taxon>
        <taxon>Pseudomonadota</taxon>
        <taxon>Betaproteobacteria</taxon>
        <taxon>Burkholderiales</taxon>
        <taxon>Oxalobacteraceae</taxon>
        <taxon>Collimonas</taxon>
    </lineage>
</organism>
<gene>
    <name evidence="2" type="ORF">LT85_1398</name>
</gene>
<evidence type="ECO:0000313" key="3">
    <source>
        <dbReference type="Proteomes" id="UP000030302"/>
    </source>
</evidence>
<keyword evidence="3" id="KW-1185">Reference proteome</keyword>
<reference evidence="3" key="1">
    <citation type="journal article" date="2014" name="Soil Biol. Biochem.">
        <title>Structure and function of bacterial communities in ageing soils: Insights from the Mendocino ecological staircase.</title>
        <authorList>
            <person name="Uroz S."/>
            <person name="Tech J.J."/>
            <person name="Sawaya N.A."/>
            <person name="Frey-Klett P."/>
            <person name="Leveau J.H.J."/>
        </authorList>
    </citation>
    <scope>NUCLEOTIDE SEQUENCE [LARGE SCALE GENOMIC DNA]</scope>
    <source>
        <strain evidence="3">Cal35</strain>
    </source>
</reference>
<dbReference type="AlphaFoldDB" id="A0A0A1F7P6"/>